<proteinExistence type="predicted"/>
<evidence type="ECO:0000313" key="2">
    <source>
        <dbReference type="Proteomes" id="UP000673447"/>
    </source>
</evidence>
<gene>
    <name evidence="1" type="ORF">J5837_08515</name>
</gene>
<dbReference type="AlphaFoldDB" id="A0A940X2E0"/>
<dbReference type="EMBL" id="JAGKTC010000002">
    <property type="protein sequence ID" value="MBP3984470.1"/>
    <property type="molecule type" value="Genomic_DNA"/>
</dbReference>
<comment type="caution">
    <text evidence="1">The sequence shown here is derived from an EMBL/GenBank/DDBJ whole genome shotgun (WGS) entry which is preliminary data.</text>
</comment>
<sequence length="480" mass="50788">MSKIPRQDRRDFLRNLQYVLAGGAIAAVAPQFELVGRALAQTAPVADYRALVCIFLLGGNDSFNLLVPHAQAEYDVYAKSRGGVYDAAGNNQGLAIARDSLLQIGDTAGKTWGLNPACPALKTLFDQGELAFMANVGTLVQPITKTEYAAKSRRVPENLFSHNDQQRLWMRGESEKASSNVGWGGTMGERLAGANSAGFAALPPTLSLAGNNLFQTGTSSVPYCMAPSGPVGFRNFENSSTAGGIRREALAALLARKYIPLMQDQHAVIGESAMLLGSKMREVLDPANGGDIATVFPAGNGLASQLRMIARTIKASRGSAINHHRQVYFASMGGFDTHDNQMADQPQLLARLGEALGAFRAALAEIGALNNVVTFTMSDFGRTLNSNGNGTDHAWGGVQLMMGGSTAGGGPLKGRQVFGAYPLLELDGEQAVDRGRIIPTTSTNQFGATFARWMGVASGDLPTIFPGLGNFATPTLDFLA</sequence>
<dbReference type="InterPro" id="IPR010869">
    <property type="entry name" value="DUF1501"/>
</dbReference>
<dbReference type="RefSeq" id="WP_210536347.1">
    <property type="nucleotide sequence ID" value="NZ_JAGKTC010000002.1"/>
</dbReference>
<dbReference type="Proteomes" id="UP000673447">
    <property type="component" value="Unassembled WGS sequence"/>
</dbReference>
<accession>A0A940X2E0</accession>
<dbReference type="Pfam" id="PF07394">
    <property type="entry name" value="DUF1501"/>
    <property type="match status" value="1"/>
</dbReference>
<dbReference type="PROSITE" id="PS51318">
    <property type="entry name" value="TAT"/>
    <property type="match status" value="1"/>
</dbReference>
<evidence type="ECO:0000313" key="1">
    <source>
        <dbReference type="EMBL" id="MBP3984470.1"/>
    </source>
</evidence>
<dbReference type="InterPro" id="IPR006311">
    <property type="entry name" value="TAT_signal"/>
</dbReference>
<reference evidence="1" key="2">
    <citation type="submission" date="2021-03" db="EMBL/GenBank/DDBJ databases">
        <authorList>
            <person name="Cao W."/>
        </authorList>
    </citation>
    <scope>NUCLEOTIDE SEQUENCE</scope>
    <source>
        <strain evidence="1">110414</strain>
    </source>
</reference>
<dbReference type="PANTHER" id="PTHR43737:SF1">
    <property type="entry name" value="DUF1501 DOMAIN-CONTAINING PROTEIN"/>
    <property type="match status" value="1"/>
</dbReference>
<dbReference type="PANTHER" id="PTHR43737">
    <property type="entry name" value="BLL7424 PROTEIN"/>
    <property type="match status" value="1"/>
</dbReference>
<keyword evidence="2" id="KW-1185">Reference proteome</keyword>
<reference evidence="1" key="1">
    <citation type="journal article" date="2016" name="Int. J. Syst. Evol. Microbiol.">
        <title>Pseudoxanthomonas helianthi sp. nov., isolated from roots of Jerusalem artichoke (Helianthus tuberosus).</title>
        <authorList>
            <person name="Kittiwongwattana C."/>
            <person name="Thawai C."/>
        </authorList>
    </citation>
    <scope>NUCLEOTIDE SEQUENCE</scope>
    <source>
        <strain evidence="1">110414</strain>
    </source>
</reference>
<protein>
    <submittedName>
        <fullName evidence="1">DUF1501 domain-containing protein</fullName>
    </submittedName>
</protein>
<name>A0A940X2E0_9GAMM</name>
<organism evidence="1 2">
    <name type="scientific">Pseudoxanthomonas helianthi</name>
    <dbReference type="NCBI Taxonomy" id="1453541"/>
    <lineage>
        <taxon>Bacteria</taxon>
        <taxon>Pseudomonadati</taxon>
        <taxon>Pseudomonadota</taxon>
        <taxon>Gammaproteobacteria</taxon>
        <taxon>Lysobacterales</taxon>
        <taxon>Lysobacteraceae</taxon>
        <taxon>Pseudoxanthomonas</taxon>
    </lineage>
</organism>